<evidence type="ECO:0000256" key="1">
    <source>
        <dbReference type="SAM" id="Coils"/>
    </source>
</evidence>
<dbReference type="AlphaFoldDB" id="A0A0G4K7Y1"/>
<gene>
    <name evidence="2" type="ORF">BRSU_1787</name>
</gene>
<accession>A0A0G4K7Y1</accession>
<dbReference type="Proteomes" id="UP000043763">
    <property type="component" value="Unassembled WGS sequence"/>
</dbReference>
<dbReference type="EMBL" id="CVLB01000001">
    <property type="protein sequence ID" value="CRF33965.1"/>
    <property type="molecule type" value="Genomic_DNA"/>
</dbReference>
<dbReference type="RefSeq" id="WP_012670572.1">
    <property type="nucleotide sequence ID" value="NZ_CVLB01000001.1"/>
</dbReference>
<dbReference type="OrthoDB" id="308262at2"/>
<evidence type="ECO:0000313" key="3">
    <source>
        <dbReference type="Proteomes" id="UP000043763"/>
    </source>
</evidence>
<keyword evidence="3" id="KW-1185">Reference proteome</keyword>
<dbReference type="SUPFAM" id="SSF57997">
    <property type="entry name" value="Tropomyosin"/>
    <property type="match status" value="1"/>
</dbReference>
<sequence length="78" mass="9602">MEYTDKEIILELQEDNKLLSSKIDIYKEEINELKQKLEYAKKFFTLYENIMEQSRNETKELTIKVKELEEEIRRLKNE</sequence>
<protein>
    <submittedName>
        <fullName evidence="2">Uncharacterized protein</fullName>
    </submittedName>
</protein>
<reference evidence="3" key="1">
    <citation type="submission" date="2015-04" db="EMBL/GenBank/DDBJ databases">
        <authorList>
            <person name="Mushtaq Mamoona"/>
        </authorList>
    </citation>
    <scope>NUCLEOTIDE SEQUENCE [LARGE SCALE GENOMIC DNA]</scope>
    <source>
        <strain evidence="3">AN4859/03</strain>
    </source>
</reference>
<keyword evidence="1" id="KW-0175">Coiled coil</keyword>
<proteinExistence type="predicted"/>
<dbReference type="GeneID" id="44970586"/>
<evidence type="ECO:0000313" key="2">
    <source>
        <dbReference type="EMBL" id="CRF33965.1"/>
    </source>
</evidence>
<feature type="coiled-coil region" evidence="1">
    <location>
        <begin position="9"/>
        <end position="78"/>
    </location>
</feature>
<name>A0A0G4K7Y1_9SPIR</name>
<organism evidence="2 3">
    <name type="scientific">Brachyspira suanatina</name>
    <dbReference type="NCBI Taxonomy" id="381802"/>
    <lineage>
        <taxon>Bacteria</taxon>
        <taxon>Pseudomonadati</taxon>
        <taxon>Spirochaetota</taxon>
        <taxon>Spirochaetia</taxon>
        <taxon>Brachyspirales</taxon>
        <taxon>Brachyspiraceae</taxon>
        <taxon>Brachyspira</taxon>
    </lineage>
</organism>